<evidence type="ECO:0000256" key="4">
    <source>
        <dbReference type="SAM" id="MobiDB-lite"/>
    </source>
</evidence>
<feature type="region of interest" description="Disordered" evidence="4">
    <location>
        <begin position="13"/>
        <end position="71"/>
    </location>
</feature>
<keyword evidence="2" id="KW-0863">Zinc-finger</keyword>
<gene>
    <name evidence="6" type="ORF">PCOR1329_LOCUS70528</name>
</gene>
<accession>A0ABN9WTV1</accession>
<evidence type="ECO:0000256" key="2">
    <source>
        <dbReference type="ARBA" id="ARBA00022771"/>
    </source>
</evidence>
<dbReference type="Proteomes" id="UP001189429">
    <property type="component" value="Unassembled WGS sequence"/>
</dbReference>
<reference evidence="6" key="1">
    <citation type="submission" date="2023-10" db="EMBL/GenBank/DDBJ databases">
        <authorList>
            <person name="Chen Y."/>
            <person name="Shah S."/>
            <person name="Dougan E. K."/>
            <person name="Thang M."/>
            <person name="Chan C."/>
        </authorList>
    </citation>
    <scope>NUCLEOTIDE SEQUENCE [LARGE SCALE GENOMIC DNA]</scope>
</reference>
<protein>
    <recommendedName>
        <fullName evidence="5">RING-CH-type domain-containing protein</fullName>
    </recommendedName>
</protein>
<feature type="domain" description="RING-CH-type" evidence="5">
    <location>
        <begin position="216"/>
        <end position="263"/>
    </location>
</feature>
<dbReference type="Pfam" id="PF12906">
    <property type="entry name" value="RINGv"/>
    <property type="match status" value="1"/>
</dbReference>
<comment type="caution">
    <text evidence="6">The sequence shown here is derived from an EMBL/GenBank/DDBJ whole genome shotgun (WGS) entry which is preliminary data.</text>
</comment>
<dbReference type="SMART" id="SM00744">
    <property type="entry name" value="RINGv"/>
    <property type="match status" value="1"/>
</dbReference>
<evidence type="ECO:0000256" key="1">
    <source>
        <dbReference type="ARBA" id="ARBA00022723"/>
    </source>
</evidence>
<evidence type="ECO:0000259" key="5">
    <source>
        <dbReference type="PROSITE" id="PS51292"/>
    </source>
</evidence>
<evidence type="ECO:0000313" key="6">
    <source>
        <dbReference type="EMBL" id="CAK0890238.1"/>
    </source>
</evidence>
<proteinExistence type="predicted"/>
<keyword evidence="3" id="KW-0862">Zinc</keyword>
<sequence>RLPVQIRIAAARPLRQDFERHPGHLERPPGRSPLARGRRPGGAGARSGPPLRRRKDCPRRRLKAMSAPQREPTVQVESALWASDARDLFDFEAAGARTRNFDLPRSAKIARVGGSLMPLEGRQPVPPDSEPLLQLREENGAFWVDSANPRARSSSKKLWLVVKDLPGATYELSEGDEIRMGCTRFRVRQLVADASAGVQPELTLPDAETTCQDDEGSGTQGGLCRICLDGDCDEQGPLIRPCGCRGSIESVHLGCLQQWIRCR</sequence>
<keyword evidence="7" id="KW-1185">Reference proteome</keyword>
<dbReference type="Gene3D" id="3.30.40.10">
    <property type="entry name" value="Zinc/RING finger domain, C3HC4 (zinc finger)"/>
    <property type="match status" value="1"/>
</dbReference>
<dbReference type="InterPro" id="IPR013083">
    <property type="entry name" value="Znf_RING/FYVE/PHD"/>
</dbReference>
<organism evidence="6 7">
    <name type="scientific">Prorocentrum cordatum</name>
    <dbReference type="NCBI Taxonomy" id="2364126"/>
    <lineage>
        <taxon>Eukaryota</taxon>
        <taxon>Sar</taxon>
        <taxon>Alveolata</taxon>
        <taxon>Dinophyceae</taxon>
        <taxon>Prorocentrales</taxon>
        <taxon>Prorocentraceae</taxon>
        <taxon>Prorocentrum</taxon>
    </lineage>
</organism>
<feature type="non-terminal residue" evidence="6">
    <location>
        <position position="1"/>
    </location>
</feature>
<dbReference type="CDD" id="cd16495">
    <property type="entry name" value="RING_CH-C4HC3_MARCH"/>
    <property type="match status" value="1"/>
</dbReference>
<feature type="non-terminal residue" evidence="6">
    <location>
        <position position="263"/>
    </location>
</feature>
<feature type="compositionally biased region" description="Basic residues" evidence="4">
    <location>
        <begin position="51"/>
        <end position="63"/>
    </location>
</feature>
<dbReference type="EMBL" id="CAUYUJ010019322">
    <property type="protein sequence ID" value="CAK0890238.1"/>
    <property type="molecule type" value="Genomic_DNA"/>
</dbReference>
<dbReference type="SUPFAM" id="SSF57850">
    <property type="entry name" value="RING/U-box"/>
    <property type="match status" value="1"/>
</dbReference>
<dbReference type="PANTHER" id="PTHR46210">
    <property type="entry name" value="FHA DOMAIN-CONTAINING PROTEIN"/>
    <property type="match status" value="1"/>
</dbReference>
<dbReference type="PANTHER" id="PTHR46210:SF1">
    <property type="entry name" value="FHA DOMAIN-CONTAINING PROTEIN"/>
    <property type="match status" value="1"/>
</dbReference>
<evidence type="ECO:0000313" key="7">
    <source>
        <dbReference type="Proteomes" id="UP001189429"/>
    </source>
</evidence>
<dbReference type="PROSITE" id="PS51292">
    <property type="entry name" value="ZF_RING_CH"/>
    <property type="match status" value="1"/>
</dbReference>
<evidence type="ECO:0000256" key="3">
    <source>
        <dbReference type="ARBA" id="ARBA00022833"/>
    </source>
</evidence>
<dbReference type="InterPro" id="IPR011016">
    <property type="entry name" value="Znf_RING-CH"/>
</dbReference>
<keyword evidence="1" id="KW-0479">Metal-binding</keyword>
<feature type="compositionally biased region" description="Basic and acidic residues" evidence="4">
    <location>
        <begin position="14"/>
        <end position="29"/>
    </location>
</feature>
<name>A0ABN9WTV1_9DINO</name>